<name>A0ABQ5KR75_9EUKA</name>
<accession>A0ABQ5KR75</accession>
<evidence type="ECO:0000313" key="1">
    <source>
        <dbReference type="EMBL" id="GKT34969.1"/>
    </source>
</evidence>
<organism evidence="1 2">
    <name type="scientific">Aduncisulcus paluster</name>
    <dbReference type="NCBI Taxonomy" id="2918883"/>
    <lineage>
        <taxon>Eukaryota</taxon>
        <taxon>Metamonada</taxon>
        <taxon>Carpediemonas-like organisms</taxon>
        <taxon>Aduncisulcus</taxon>
    </lineage>
</organism>
<proteinExistence type="predicted"/>
<keyword evidence="2" id="KW-1185">Reference proteome</keyword>
<protein>
    <submittedName>
        <fullName evidence="1">Uncharacterized protein</fullName>
    </submittedName>
</protein>
<feature type="non-terminal residue" evidence="1">
    <location>
        <position position="161"/>
    </location>
</feature>
<gene>
    <name evidence="1" type="ORF">ADUPG1_008226</name>
</gene>
<dbReference type="EMBL" id="BQXS01010893">
    <property type="protein sequence ID" value="GKT34969.1"/>
    <property type="molecule type" value="Genomic_DNA"/>
</dbReference>
<comment type="caution">
    <text evidence="1">The sequence shown here is derived from an EMBL/GenBank/DDBJ whole genome shotgun (WGS) entry which is preliminary data.</text>
</comment>
<evidence type="ECO:0000313" key="2">
    <source>
        <dbReference type="Proteomes" id="UP001057375"/>
    </source>
</evidence>
<sequence length="161" mass="18484">MSQSTPETEKVRVKMKDKYQVKIVDVDKGRPTKRSIKNLLSYFSEREIFSVDICNDDGEVCVGIAKKGCGPDEFFIIGKDNKFCKTLAKDIVKHKYIERAEYTSLDGTVHSFPKATSAADLDRFVRKLQKENTRLKAHIKELERQLEHRHRVAGPIRSQSV</sequence>
<reference evidence="1" key="1">
    <citation type="submission" date="2022-03" db="EMBL/GenBank/DDBJ databases">
        <title>Draft genome sequence of Aduncisulcus paluster, a free-living microaerophilic Fornicata.</title>
        <authorList>
            <person name="Yuyama I."/>
            <person name="Kume K."/>
            <person name="Tamura T."/>
            <person name="Inagaki Y."/>
            <person name="Hashimoto T."/>
        </authorList>
    </citation>
    <scope>NUCLEOTIDE SEQUENCE</scope>
    <source>
        <strain evidence="1">NY0171</strain>
    </source>
</reference>
<dbReference type="Proteomes" id="UP001057375">
    <property type="component" value="Unassembled WGS sequence"/>
</dbReference>